<proteinExistence type="predicted"/>
<comment type="caution">
    <text evidence="1">The sequence shown here is derived from an EMBL/GenBank/DDBJ whole genome shotgun (WGS) entry which is preliminary data.</text>
</comment>
<protein>
    <submittedName>
        <fullName evidence="1">Uncharacterized protein</fullName>
    </submittedName>
</protein>
<dbReference type="PANTHER" id="PTHR47326">
    <property type="entry name" value="TRANSPOSABLE ELEMENT TC3 TRANSPOSASE-LIKE PROTEIN"/>
    <property type="match status" value="1"/>
</dbReference>
<sequence>MLHPYHYTTAVIASRLTSSPTIYSVSTKYANRKPRFTILFTDEATFTRRGVFNWRNNHLWDSENPILRCTTACDVPLTERHHILPCQYANICICIFVIGGLTDLVYQEEVNSLQELRQRIQKAANTFKNNSNILLNIQRHLRRCILKCIE</sequence>
<accession>A0AAV8YYQ9</accession>
<gene>
    <name evidence="1" type="ORF">NQ318_014318</name>
</gene>
<evidence type="ECO:0000313" key="2">
    <source>
        <dbReference type="Proteomes" id="UP001162162"/>
    </source>
</evidence>
<dbReference type="AlphaFoldDB" id="A0AAV8YYQ9"/>
<keyword evidence="2" id="KW-1185">Reference proteome</keyword>
<name>A0AAV8YYQ9_9CUCU</name>
<reference evidence="1" key="1">
    <citation type="journal article" date="2023" name="Insect Mol. Biol.">
        <title>Genome sequencing provides insights into the evolution of gene families encoding plant cell wall-degrading enzymes in longhorned beetles.</title>
        <authorList>
            <person name="Shin N.R."/>
            <person name="Okamura Y."/>
            <person name="Kirsch R."/>
            <person name="Pauchet Y."/>
        </authorList>
    </citation>
    <scope>NUCLEOTIDE SEQUENCE</scope>
    <source>
        <strain evidence="1">AMC_N1</strain>
    </source>
</reference>
<dbReference type="Proteomes" id="UP001162162">
    <property type="component" value="Unassembled WGS sequence"/>
</dbReference>
<dbReference type="PANTHER" id="PTHR47326:SF1">
    <property type="entry name" value="HTH PSQ-TYPE DOMAIN-CONTAINING PROTEIN"/>
    <property type="match status" value="1"/>
</dbReference>
<dbReference type="EMBL" id="JAPWTK010000027">
    <property type="protein sequence ID" value="KAJ8956900.1"/>
    <property type="molecule type" value="Genomic_DNA"/>
</dbReference>
<organism evidence="1 2">
    <name type="scientific">Aromia moschata</name>
    <dbReference type="NCBI Taxonomy" id="1265417"/>
    <lineage>
        <taxon>Eukaryota</taxon>
        <taxon>Metazoa</taxon>
        <taxon>Ecdysozoa</taxon>
        <taxon>Arthropoda</taxon>
        <taxon>Hexapoda</taxon>
        <taxon>Insecta</taxon>
        <taxon>Pterygota</taxon>
        <taxon>Neoptera</taxon>
        <taxon>Endopterygota</taxon>
        <taxon>Coleoptera</taxon>
        <taxon>Polyphaga</taxon>
        <taxon>Cucujiformia</taxon>
        <taxon>Chrysomeloidea</taxon>
        <taxon>Cerambycidae</taxon>
        <taxon>Cerambycinae</taxon>
        <taxon>Callichromatini</taxon>
        <taxon>Aromia</taxon>
    </lineage>
</organism>
<feature type="non-terminal residue" evidence="1">
    <location>
        <position position="150"/>
    </location>
</feature>
<evidence type="ECO:0000313" key="1">
    <source>
        <dbReference type="EMBL" id="KAJ8956900.1"/>
    </source>
</evidence>